<dbReference type="Proteomes" id="UP000029278">
    <property type="component" value="Unassembled WGS sequence"/>
</dbReference>
<gene>
    <name evidence="6" type="ORF">DJ90_1239</name>
</gene>
<evidence type="ECO:0000313" key="7">
    <source>
        <dbReference type="Proteomes" id="UP000029278"/>
    </source>
</evidence>
<dbReference type="GeneID" id="77010620"/>
<evidence type="ECO:0000259" key="5">
    <source>
        <dbReference type="PROSITE" id="PS50943"/>
    </source>
</evidence>
<dbReference type="InterPro" id="IPR001387">
    <property type="entry name" value="Cro/C1-type_HTH"/>
</dbReference>
<dbReference type="Pfam" id="PF01381">
    <property type="entry name" value="HTH_3"/>
    <property type="match status" value="1"/>
</dbReference>
<dbReference type="GO" id="GO:0003677">
    <property type="term" value="F:DNA binding"/>
    <property type="evidence" value="ECO:0007669"/>
    <property type="project" value="UniProtKB-KW"/>
</dbReference>
<dbReference type="PANTHER" id="PTHR46558">
    <property type="entry name" value="TRACRIPTIONAL REGULATORY PROTEIN-RELATED-RELATED"/>
    <property type="match status" value="1"/>
</dbReference>
<sequence>MNIEIGKKIKALRLQKGMTQEELAAKLNMSSQAVSKWENNVTMPDIQLLPRLSAILGVTIDELFALTDDIHFERIENMIGHEHFISKDDFTYAEQFLKEKLNDDAKKPRCLTLLAELHIHRSQEHRELASRYAKDVLILAPDNKRNHNALRDAENGVIFDWNLSNHRKLIEYYIDFVTNHPDYWPAYVWLMNYLLADGRCAEARGILEKLNETHPGYLYQLYGGLICKEEGNLSQAFVLWEQMTELYPHDWQAWSSRGDCMAKLCRYDEAVKYYSKGYELQPNPKYTDSLEAISYIYKIQGKYDKAIEKLKEILALLSSDWKVTEGKTVDLYKEEIKLLKTLLK</sequence>
<feature type="repeat" description="TPR" evidence="4">
    <location>
        <begin position="251"/>
        <end position="284"/>
    </location>
</feature>
<proteinExistence type="predicted"/>
<dbReference type="SMART" id="SM00530">
    <property type="entry name" value="HTH_XRE"/>
    <property type="match status" value="1"/>
</dbReference>
<evidence type="ECO:0000313" key="6">
    <source>
        <dbReference type="EMBL" id="KFM94411.1"/>
    </source>
</evidence>
<keyword evidence="1" id="KW-0677">Repeat</keyword>
<dbReference type="EMBL" id="JMQA01000047">
    <property type="protein sequence ID" value="KFM94411.1"/>
    <property type="molecule type" value="Genomic_DNA"/>
</dbReference>
<dbReference type="InterPro" id="IPR011990">
    <property type="entry name" value="TPR-like_helical_dom_sf"/>
</dbReference>
<organism evidence="6 7">
    <name type="scientific">Paenibacillus macerans</name>
    <name type="common">Bacillus macerans</name>
    <dbReference type="NCBI Taxonomy" id="44252"/>
    <lineage>
        <taxon>Bacteria</taxon>
        <taxon>Bacillati</taxon>
        <taxon>Bacillota</taxon>
        <taxon>Bacilli</taxon>
        <taxon>Bacillales</taxon>
        <taxon>Paenibacillaceae</taxon>
        <taxon>Paenibacillus</taxon>
    </lineage>
</organism>
<feature type="repeat" description="TPR" evidence="4">
    <location>
        <begin position="287"/>
        <end position="320"/>
    </location>
</feature>
<dbReference type="RefSeq" id="WP_051985168.1">
    <property type="nucleotide sequence ID" value="NZ_BOSD01000009.1"/>
</dbReference>
<dbReference type="InterPro" id="IPR013105">
    <property type="entry name" value="TPR_2"/>
</dbReference>
<dbReference type="PANTHER" id="PTHR46558:SF11">
    <property type="entry name" value="HTH-TYPE TRANSCRIPTIONAL REGULATOR XRE"/>
    <property type="match status" value="1"/>
</dbReference>
<dbReference type="CDD" id="cd00093">
    <property type="entry name" value="HTH_XRE"/>
    <property type="match status" value="1"/>
</dbReference>
<dbReference type="Pfam" id="PF07719">
    <property type="entry name" value="TPR_2"/>
    <property type="match status" value="1"/>
</dbReference>
<dbReference type="InterPro" id="IPR019734">
    <property type="entry name" value="TPR_rpt"/>
</dbReference>
<dbReference type="SUPFAM" id="SSF48452">
    <property type="entry name" value="TPR-like"/>
    <property type="match status" value="1"/>
</dbReference>
<evidence type="ECO:0000256" key="2">
    <source>
        <dbReference type="ARBA" id="ARBA00022803"/>
    </source>
</evidence>
<protein>
    <submittedName>
        <fullName evidence="6">Helix-turn-helix family protein</fullName>
    </submittedName>
</protein>
<dbReference type="SUPFAM" id="SSF47413">
    <property type="entry name" value="lambda repressor-like DNA-binding domains"/>
    <property type="match status" value="1"/>
</dbReference>
<dbReference type="SMART" id="SM00028">
    <property type="entry name" value="TPR"/>
    <property type="match status" value="2"/>
</dbReference>
<name>A0A090Y881_PAEMA</name>
<keyword evidence="7" id="KW-1185">Reference proteome</keyword>
<dbReference type="OrthoDB" id="9804312at2"/>
<dbReference type="PROSITE" id="PS50005">
    <property type="entry name" value="TPR"/>
    <property type="match status" value="2"/>
</dbReference>
<dbReference type="PATRIC" id="fig|44252.3.peg.5521"/>
<keyword evidence="2 4" id="KW-0802">TPR repeat</keyword>
<accession>A0A090Y881</accession>
<evidence type="ECO:0000256" key="3">
    <source>
        <dbReference type="ARBA" id="ARBA00023125"/>
    </source>
</evidence>
<comment type="caution">
    <text evidence="6">The sequence shown here is derived from an EMBL/GenBank/DDBJ whole genome shotgun (WGS) entry which is preliminary data.</text>
</comment>
<keyword evidence="3" id="KW-0238">DNA-binding</keyword>
<dbReference type="Gene3D" id="1.25.40.10">
    <property type="entry name" value="Tetratricopeptide repeat domain"/>
    <property type="match status" value="1"/>
</dbReference>
<dbReference type="AlphaFoldDB" id="A0A090Y881"/>
<dbReference type="HOGENOM" id="CLU_806181_0_0_9"/>
<evidence type="ECO:0000256" key="1">
    <source>
        <dbReference type="ARBA" id="ARBA00022737"/>
    </source>
</evidence>
<dbReference type="STRING" id="44252.DJ90_1239"/>
<dbReference type="Gene3D" id="1.10.260.40">
    <property type="entry name" value="lambda repressor-like DNA-binding domains"/>
    <property type="match status" value="1"/>
</dbReference>
<dbReference type="InterPro" id="IPR010982">
    <property type="entry name" value="Lambda_DNA-bd_dom_sf"/>
</dbReference>
<dbReference type="PROSITE" id="PS50943">
    <property type="entry name" value="HTH_CROC1"/>
    <property type="match status" value="1"/>
</dbReference>
<feature type="domain" description="HTH cro/C1-type" evidence="5">
    <location>
        <begin position="9"/>
        <end position="63"/>
    </location>
</feature>
<reference evidence="6 7" key="1">
    <citation type="submission" date="2014-04" db="EMBL/GenBank/DDBJ databases">
        <authorList>
            <person name="Bishop-Lilly K.A."/>
            <person name="Broomall S.M."/>
            <person name="Chain P.S."/>
            <person name="Chertkov O."/>
            <person name="Coyne S.R."/>
            <person name="Daligault H.E."/>
            <person name="Davenport K.W."/>
            <person name="Erkkila T."/>
            <person name="Frey K.G."/>
            <person name="Gibbons H.S."/>
            <person name="Gu W."/>
            <person name="Jaissle J."/>
            <person name="Johnson S.L."/>
            <person name="Koroleva G.I."/>
            <person name="Ladner J.T."/>
            <person name="Lo C.-C."/>
            <person name="Minogue T.D."/>
            <person name="Munk C."/>
            <person name="Palacios G.F."/>
            <person name="Redden C.L."/>
            <person name="Rosenzweig C.N."/>
            <person name="Scholz M.B."/>
            <person name="Teshima H."/>
            <person name="Xu Y."/>
        </authorList>
    </citation>
    <scope>NUCLEOTIDE SEQUENCE [LARGE SCALE GENOMIC DNA]</scope>
    <source>
        <strain evidence="6 7">8244</strain>
    </source>
</reference>
<evidence type="ECO:0000256" key="4">
    <source>
        <dbReference type="PROSITE-ProRule" id="PRU00339"/>
    </source>
</evidence>